<protein>
    <submittedName>
        <fullName evidence="4">Uncharacterized protein</fullName>
    </submittedName>
</protein>
<gene>
    <name evidence="4" type="ORF">TrVE_jg13872</name>
</gene>
<feature type="compositionally biased region" description="Pro residues" evidence="2">
    <location>
        <begin position="314"/>
        <end position="339"/>
    </location>
</feature>
<dbReference type="Proteomes" id="UP001165160">
    <property type="component" value="Unassembled WGS sequence"/>
</dbReference>
<feature type="signal peptide" evidence="3">
    <location>
        <begin position="1"/>
        <end position="19"/>
    </location>
</feature>
<dbReference type="AlphaFoldDB" id="A0A9W7BQI4"/>
<accession>A0A9W7BQI4</accession>
<evidence type="ECO:0000256" key="1">
    <source>
        <dbReference type="SAM" id="Coils"/>
    </source>
</evidence>
<evidence type="ECO:0000256" key="3">
    <source>
        <dbReference type="SAM" id="SignalP"/>
    </source>
</evidence>
<feature type="compositionally biased region" description="Low complexity" evidence="2">
    <location>
        <begin position="340"/>
        <end position="364"/>
    </location>
</feature>
<feature type="compositionally biased region" description="Low complexity" evidence="2">
    <location>
        <begin position="173"/>
        <end position="189"/>
    </location>
</feature>
<keyword evidence="3" id="KW-0732">Signal</keyword>
<keyword evidence="1" id="KW-0175">Coiled coil</keyword>
<comment type="caution">
    <text evidence="4">The sequence shown here is derived from an EMBL/GenBank/DDBJ whole genome shotgun (WGS) entry which is preliminary data.</text>
</comment>
<evidence type="ECO:0000256" key="2">
    <source>
        <dbReference type="SAM" id="MobiDB-lite"/>
    </source>
</evidence>
<name>A0A9W7BQI4_9STRA</name>
<organism evidence="4 5">
    <name type="scientific">Triparma verrucosa</name>
    <dbReference type="NCBI Taxonomy" id="1606542"/>
    <lineage>
        <taxon>Eukaryota</taxon>
        <taxon>Sar</taxon>
        <taxon>Stramenopiles</taxon>
        <taxon>Ochrophyta</taxon>
        <taxon>Bolidophyceae</taxon>
        <taxon>Parmales</taxon>
        <taxon>Triparmaceae</taxon>
        <taxon>Triparma</taxon>
    </lineage>
</organism>
<feature type="chain" id="PRO_5040745216" evidence="3">
    <location>
        <begin position="20"/>
        <end position="415"/>
    </location>
</feature>
<feature type="compositionally biased region" description="Low complexity" evidence="2">
    <location>
        <begin position="197"/>
        <end position="210"/>
    </location>
</feature>
<reference evidence="5" key="1">
    <citation type="journal article" date="2023" name="Commun. Biol.">
        <title>Genome analysis of Parmales, the sister group of diatoms, reveals the evolutionary specialization of diatoms from phago-mixotrophs to photoautotrophs.</title>
        <authorList>
            <person name="Ban H."/>
            <person name="Sato S."/>
            <person name="Yoshikawa S."/>
            <person name="Yamada K."/>
            <person name="Nakamura Y."/>
            <person name="Ichinomiya M."/>
            <person name="Sato N."/>
            <person name="Blanc-Mathieu R."/>
            <person name="Endo H."/>
            <person name="Kuwata A."/>
            <person name="Ogata H."/>
        </authorList>
    </citation>
    <scope>NUCLEOTIDE SEQUENCE [LARGE SCALE GENOMIC DNA]</scope>
    <source>
        <strain evidence="5">NIES 3699</strain>
    </source>
</reference>
<feature type="region of interest" description="Disordered" evidence="2">
    <location>
        <begin position="173"/>
        <end position="229"/>
    </location>
</feature>
<evidence type="ECO:0000313" key="4">
    <source>
        <dbReference type="EMBL" id="GMH95621.1"/>
    </source>
</evidence>
<evidence type="ECO:0000313" key="5">
    <source>
        <dbReference type="Proteomes" id="UP001165160"/>
    </source>
</evidence>
<proteinExistence type="predicted"/>
<dbReference type="EMBL" id="BRXX01000171">
    <property type="protein sequence ID" value="GMH95621.1"/>
    <property type="molecule type" value="Genomic_DNA"/>
</dbReference>
<keyword evidence="5" id="KW-1185">Reference proteome</keyword>
<feature type="region of interest" description="Disordered" evidence="2">
    <location>
        <begin position="267"/>
        <end position="371"/>
    </location>
</feature>
<sequence length="415" mass="42972">MKTAFFSFVMALAIPATNTFTFLHNLHSISAISQRGRSMTLQALPDKEYLLQNSGIDSSGEKAMAGFELLKKNALSPSIQLPEIKASPIQVDEVGLSKLQENFSKMSLPSGPNFPPISSIQSLADVKVYLQSLDESTSSFLWGSVTILTILLLKAGGSSDGDVSTPVASTSAATATATATPTSTSTTSIPPSPAAPPASSSQPPKAESAPAPAPKKLVTGKPGDPSTTLADSRMKLLALEQEMKNKEMARVIEERDAMAAKMKDVMANPGKASGTTMAAVPETVRKPPPAKKTMKKITVDDSVLNSLRGMDGLPPLPPKAPPAPTPAPTPAAPPAPVPTPATSSSADPMAAAKAAAKTVKAKAASDGDWSSLSVAAVKRKTVAELKSFIAEKGGKVASKAKKVEVVEEALRILGK</sequence>
<feature type="coiled-coil region" evidence="1">
    <location>
        <begin position="229"/>
        <end position="256"/>
    </location>
</feature>